<dbReference type="Proteomes" id="UP001165121">
    <property type="component" value="Unassembled WGS sequence"/>
</dbReference>
<keyword evidence="2" id="KW-1133">Transmembrane helix</keyword>
<accession>A0A9W7D7K3</accession>
<sequence length="189" mass="20270">MAASDNKRSDENVEVVSAYESMAQSPPSSLSGCEAASARDPAPIETLHNEPSAPPRKALARILTEYRALEFGSIVLIYLAAFVFSAMELNERPIPGIKVRLNSTAVAWSLDPSIDEIKLSEEGKSKSARALHCSKSLTIIVDCDTLSANVAIADAGDLFTSGNKSRRQLRTPEVLPGAGDRPRHARLPA</sequence>
<feature type="transmembrane region" description="Helical" evidence="2">
    <location>
        <begin position="66"/>
        <end position="87"/>
    </location>
</feature>
<evidence type="ECO:0000256" key="1">
    <source>
        <dbReference type="SAM" id="MobiDB-lite"/>
    </source>
</evidence>
<gene>
    <name evidence="3" type="ORF">Pfra01_002730900</name>
</gene>
<protein>
    <submittedName>
        <fullName evidence="3">Unnamed protein product</fullName>
    </submittedName>
</protein>
<comment type="caution">
    <text evidence="3">The sequence shown here is derived from an EMBL/GenBank/DDBJ whole genome shotgun (WGS) entry which is preliminary data.</text>
</comment>
<feature type="compositionally biased region" description="Polar residues" evidence="1">
    <location>
        <begin position="22"/>
        <end position="31"/>
    </location>
</feature>
<feature type="region of interest" description="Disordered" evidence="1">
    <location>
        <begin position="1"/>
        <end position="52"/>
    </location>
</feature>
<dbReference type="AlphaFoldDB" id="A0A9W7D7K3"/>
<feature type="compositionally biased region" description="Basic and acidic residues" evidence="1">
    <location>
        <begin position="1"/>
        <end position="11"/>
    </location>
</feature>
<keyword evidence="2" id="KW-0812">Transmembrane</keyword>
<organism evidence="3 4">
    <name type="scientific">Phytophthora fragariaefolia</name>
    <dbReference type="NCBI Taxonomy" id="1490495"/>
    <lineage>
        <taxon>Eukaryota</taxon>
        <taxon>Sar</taxon>
        <taxon>Stramenopiles</taxon>
        <taxon>Oomycota</taxon>
        <taxon>Peronosporomycetes</taxon>
        <taxon>Peronosporales</taxon>
        <taxon>Peronosporaceae</taxon>
        <taxon>Phytophthora</taxon>
    </lineage>
</organism>
<keyword evidence="2" id="KW-0472">Membrane</keyword>
<dbReference type="PROSITE" id="PS51257">
    <property type="entry name" value="PROKAR_LIPOPROTEIN"/>
    <property type="match status" value="1"/>
</dbReference>
<dbReference type="OrthoDB" id="10030083at2759"/>
<dbReference type="EMBL" id="BSXT01006642">
    <property type="protein sequence ID" value="GMF62712.1"/>
    <property type="molecule type" value="Genomic_DNA"/>
</dbReference>
<evidence type="ECO:0000313" key="4">
    <source>
        <dbReference type="Proteomes" id="UP001165121"/>
    </source>
</evidence>
<evidence type="ECO:0000313" key="3">
    <source>
        <dbReference type="EMBL" id="GMF62712.1"/>
    </source>
</evidence>
<reference evidence="3" key="1">
    <citation type="submission" date="2023-04" db="EMBL/GenBank/DDBJ databases">
        <title>Phytophthora fragariaefolia NBRC 109709.</title>
        <authorList>
            <person name="Ichikawa N."/>
            <person name="Sato H."/>
            <person name="Tonouchi N."/>
        </authorList>
    </citation>
    <scope>NUCLEOTIDE SEQUENCE</scope>
    <source>
        <strain evidence="3">NBRC 109709</strain>
    </source>
</reference>
<keyword evidence="4" id="KW-1185">Reference proteome</keyword>
<proteinExistence type="predicted"/>
<name>A0A9W7D7K3_9STRA</name>
<evidence type="ECO:0000256" key="2">
    <source>
        <dbReference type="SAM" id="Phobius"/>
    </source>
</evidence>